<dbReference type="RefSeq" id="WP_081169782.1">
    <property type="nucleotide sequence ID" value="NZ_LWBP01000214.1"/>
</dbReference>
<evidence type="ECO:0000313" key="1">
    <source>
        <dbReference type="EMBL" id="OQP52503.1"/>
    </source>
</evidence>
<dbReference type="EMBL" id="LWBP01000214">
    <property type="protein sequence ID" value="OQP52503.1"/>
    <property type="molecule type" value="Genomic_DNA"/>
</dbReference>
<gene>
    <name evidence="1" type="ORF">A4R26_28810</name>
</gene>
<sequence length="196" mass="23025">MKRIDAFDVCMILVQLFNNIHMKSHTNFTRLMITGFKNLLFCSLFLSSSTKLFSQDTVKLRQERLETLKHALNKLHKNANKLIENYKNGNYISPEIYKDLKEKIDQFDKSLKARTAPDQFYIRRLGDTYEDITQQIISVNDSVSPTSKMPKTKRVTKKFFDSYSKTENAISRYDDLNWNNSNLLFKIYANPYPTPI</sequence>
<accession>A0A1V9F258</accession>
<proteinExistence type="predicted"/>
<reference evidence="2" key="1">
    <citation type="submission" date="2016-04" db="EMBL/GenBank/DDBJ databases">
        <authorList>
            <person name="Chen L."/>
            <person name="Zhuang W."/>
            <person name="Wang G."/>
        </authorList>
    </citation>
    <scope>NUCLEOTIDE SEQUENCE [LARGE SCALE GENOMIC DNA]</scope>
    <source>
        <strain evidence="2">208</strain>
    </source>
</reference>
<dbReference type="STRING" id="550983.A4R26_28810"/>
<protein>
    <submittedName>
        <fullName evidence="1">Uncharacterized protein</fullName>
    </submittedName>
</protein>
<organism evidence="1 2">
    <name type="scientific">Niastella populi</name>
    <dbReference type="NCBI Taxonomy" id="550983"/>
    <lineage>
        <taxon>Bacteria</taxon>
        <taxon>Pseudomonadati</taxon>
        <taxon>Bacteroidota</taxon>
        <taxon>Chitinophagia</taxon>
        <taxon>Chitinophagales</taxon>
        <taxon>Chitinophagaceae</taxon>
        <taxon>Niastella</taxon>
    </lineage>
</organism>
<dbReference type="Proteomes" id="UP000192276">
    <property type="component" value="Unassembled WGS sequence"/>
</dbReference>
<comment type="caution">
    <text evidence="1">The sequence shown here is derived from an EMBL/GenBank/DDBJ whole genome shotgun (WGS) entry which is preliminary data.</text>
</comment>
<keyword evidence="2" id="KW-1185">Reference proteome</keyword>
<name>A0A1V9F258_9BACT</name>
<dbReference type="AlphaFoldDB" id="A0A1V9F258"/>
<evidence type="ECO:0000313" key="2">
    <source>
        <dbReference type="Proteomes" id="UP000192276"/>
    </source>
</evidence>